<feature type="compositionally biased region" description="Basic residues" evidence="1">
    <location>
        <begin position="863"/>
        <end position="874"/>
    </location>
</feature>
<dbReference type="OrthoDB" id="426293at2759"/>
<dbReference type="AlphaFoldDB" id="A0A9P6ESK9"/>
<dbReference type="Proteomes" id="UP000807306">
    <property type="component" value="Unassembled WGS sequence"/>
</dbReference>
<evidence type="ECO:0000259" key="2">
    <source>
        <dbReference type="PROSITE" id="PS51126"/>
    </source>
</evidence>
<name>A0A9P6ESK9_9AGAR</name>
<dbReference type="SMART" id="SM01132">
    <property type="entry name" value="DIL"/>
    <property type="match status" value="1"/>
</dbReference>
<evidence type="ECO:0000313" key="4">
    <source>
        <dbReference type="Proteomes" id="UP000807306"/>
    </source>
</evidence>
<evidence type="ECO:0000313" key="3">
    <source>
        <dbReference type="EMBL" id="KAF9535373.1"/>
    </source>
</evidence>
<feature type="compositionally biased region" description="Acidic residues" evidence="1">
    <location>
        <begin position="842"/>
        <end position="852"/>
    </location>
</feature>
<comment type="caution">
    <text evidence="3">The sequence shown here is derived from an EMBL/GenBank/DDBJ whole genome shotgun (WGS) entry which is preliminary data.</text>
</comment>
<dbReference type="Gene3D" id="1.25.40.20">
    <property type="entry name" value="Ankyrin repeat-containing domain"/>
    <property type="match status" value="2"/>
</dbReference>
<organism evidence="3 4">
    <name type="scientific">Crepidotus variabilis</name>
    <dbReference type="NCBI Taxonomy" id="179855"/>
    <lineage>
        <taxon>Eukaryota</taxon>
        <taxon>Fungi</taxon>
        <taxon>Dikarya</taxon>
        <taxon>Basidiomycota</taxon>
        <taxon>Agaricomycotina</taxon>
        <taxon>Agaricomycetes</taxon>
        <taxon>Agaricomycetidae</taxon>
        <taxon>Agaricales</taxon>
        <taxon>Agaricineae</taxon>
        <taxon>Crepidotaceae</taxon>
        <taxon>Crepidotus</taxon>
    </lineage>
</organism>
<dbReference type="InterPro" id="IPR037986">
    <property type="entry name" value="Myo5p-like_CBD_DIL"/>
</dbReference>
<feature type="domain" description="Dilute" evidence="2">
    <location>
        <begin position="316"/>
        <end position="648"/>
    </location>
</feature>
<keyword evidence="4" id="KW-1185">Reference proteome</keyword>
<dbReference type="PANTHER" id="PTHR16027">
    <property type="entry name" value="DILUTE DOMAIN-CONTAINING PROTEIN YPR089W"/>
    <property type="match status" value="1"/>
</dbReference>
<feature type="compositionally biased region" description="Low complexity" evidence="1">
    <location>
        <begin position="449"/>
        <end position="463"/>
    </location>
</feature>
<dbReference type="InterPro" id="IPR052072">
    <property type="entry name" value="Vascular_dev_regulator"/>
</dbReference>
<dbReference type="GO" id="GO:0051020">
    <property type="term" value="F:GTPase binding"/>
    <property type="evidence" value="ECO:0007669"/>
    <property type="project" value="TreeGrafter"/>
</dbReference>
<dbReference type="InterPro" id="IPR002710">
    <property type="entry name" value="Dilute_dom"/>
</dbReference>
<protein>
    <submittedName>
        <fullName evidence="3">DIL domain-containing protein</fullName>
    </submittedName>
</protein>
<reference evidence="3" key="1">
    <citation type="submission" date="2020-11" db="EMBL/GenBank/DDBJ databases">
        <authorList>
            <consortium name="DOE Joint Genome Institute"/>
            <person name="Ahrendt S."/>
            <person name="Riley R."/>
            <person name="Andreopoulos W."/>
            <person name="Labutti K."/>
            <person name="Pangilinan J."/>
            <person name="Ruiz-Duenas F.J."/>
            <person name="Barrasa J.M."/>
            <person name="Sanchez-Garcia M."/>
            <person name="Camarero S."/>
            <person name="Miyauchi S."/>
            <person name="Serrano A."/>
            <person name="Linde D."/>
            <person name="Babiker R."/>
            <person name="Drula E."/>
            <person name="Ayuso-Fernandez I."/>
            <person name="Pacheco R."/>
            <person name="Padilla G."/>
            <person name="Ferreira P."/>
            <person name="Barriuso J."/>
            <person name="Kellner H."/>
            <person name="Castanera R."/>
            <person name="Alfaro M."/>
            <person name="Ramirez L."/>
            <person name="Pisabarro A.G."/>
            <person name="Kuo A."/>
            <person name="Tritt A."/>
            <person name="Lipzen A."/>
            <person name="He G."/>
            <person name="Yan M."/>
            <person name="Ng V."/>
            <person name="Cullen D."/>
            <person name="Martin F."/>
            <person name="Rosso M.-N."/>
            <person name="Henrissat B."/>
            <person name="Hibbett D."/>
            <person name="Martinez A.T."/>
            <person name="Grigoriev I.V."/>
        </authorList>
    </citation>
    <scope>NUCLEOTIDE SEQUENCE</scope>
    <source>
        <strain evidence="3">CBS 506.95</strain>
    </source>
</reference>
<accession>A0A9P6ESK9</accession>
<dbReference type="InterPro" id="IPR002110">
    <property type="entry name" value="Ankyrin_rpt"/>
</dbReference>
<dbReference type="PROSITE" id="PS51126">
    <property type="entry name" value="DILUTE"/>
    <property type="match status" value="1"/>
</dbReference>
<evidence type="ECO:0000256" key="1">
    <source>
        <dbReference type="SAM" id="MobiDB-lite"/>
    </source>
</evidence>
<dbReference type="EMBL" id="MU157824">
    <property type="protein sequence ID" value="KAF9535373.1"/>
    <property type="molecule type" value="Genomic_DNA"/>
</dbReference>
<feature type="compositionally biased region" description="Low complexity" evidence="1">
    <location>
        <begin position="763"/>
        <end position="775"/>
    </location>
</feature>
<feature type="region of interest" description="Disordered" evidence="1">
    <location>
        <begin position="424"/>
        <end position="467"/>
    </location>
</feature>
<sequence>MPKTPTHSIDLSPEPDLHPLYPTVALVSTQISSHLGLTPEQKAELIAHSLTRSCAFGDLSLLQFLLSDPQAQAHVDLGNRDDEGVGLISMAIHGFGGDIDRDIEREECVRLLASQGADLSADHAGWTPLHYAALLAPPTLVSYLMTHGCSPFDQTERKLTPLDVVTAHSIVPGREDVALLLEEAMRSQGWTGGHMEEKRRSLELRMKKKGKRKEIREDLGKVLELNPDWWKKDTEFSDDESDSEDEEDADDSIFTPRLDYSSMLVFSPSTLPHILDSVIINYRPKFKDATPANTLYMLARFAALTCDHNWLEDLIIGATDAIEETFFSRAEDLQCLVFWLYNTTLWLHLLECDNSINEACEMLGSFELIEEVVNSVFVFIIRFAERRIDQLLDTSILSYTHIPAELDAVQFESEWSFLRPFASKRKTTPTSPQKPVTMPASPTSPNRPLSPTLSQSSISSATSRGLGSLRDTIGRSRGGASAPSLAAIFQEPNATAPSPLDLTSFLTSLHLLLVFSDINPAIITQLWSQVMYWTSCEIFNRVITRKKYLCRSRAVQIAMNLTAIDDWIEDMSLPAGIQTHFAPVRDLLNWLQRLSSITEFPDLVATIQTMKHMNPLQMRRAVRDYKYEVSESKMTDECVQYLTQLQKDWERHRVKLGVEAIRNQISNRDYDRDSVSSLMMNDAASTHAPSITPSTSENSGLQNIDVLFDKTFDKSLWEPTRPPQALGELLDSRFMIPLLFPTDPRHLAALPGKPPLLEDNKRTSVQSFTSSTSSDKASIRSLPFSWRSRNRKVREVGVGTLQWVDGIGSASRYGRPVAPDYEPEEDEKMTKGLTMTAADSGSEYDDRDDGEEPTMKINTHITHLTRKPSGRAKNRPSMGETTPIDGSFDPPPVALRS</sequence>
<dbReference type="InterPro" id="IPR036770">
    <property type="entry name" value="Ankyrin_rpt-contain_sf"/>
</dbReference>
<feature type="region of interest" description="Disordered" evidence="1">
    <location>
        <begin position="814"/>
        <end position="897"/>
    </location>
</feature>
<feature type="region of interest" description="Disordered" evidence="1">
    <location>
        <begin position="752"/>
        <end position="775"/>
    </location>
</feature>
<feature type="compositionally biased region" description="Polar residues" evidence="1">
    <location>
        <begin position="428"/>
        <end position="447"/>
    </location>
</feature>
<dbReference type="CDD" id="cd15473">
    <property type="entry name" value="Myo5p-like_CBD_DIL_ANK"/>
    <property type="match status" value="1"/>
</dbReference>
<dbReference type="Pfam" id="PF12796">
    <property type="entry name" value="Ank_2"/>
    <property type="match status" value="1"/>
</dbReference>
<dbReference type="SUPFAM" id="SSF48403">
    <property type="entry name" value="Ankyrin repeat"/>
    <property type="match status" value="1"/>
</dbReference>
<gene>
    <name evidence="3" type="ORF">CPB83DRAFT_841644</name>
</gene>
<dbReference type="PANTHER" id="PTHR16027:SF6">
    <property type="entry name" value="DILUTE DOMAIN-CONTAINING PROTEIN"/>
    <property type="match status" value="1"/>
</dbReference>
<dbReference type="Pfam" id="PF01843">
    <property type="entry name" value="DIL"/>
    <property type="match status" value="1"/>
</dbReference>
<proteinExistence type="predicted"/>